<keyword evidence="2" id="KW-1185">Reference proteome</keyword>
<protein>
    <submittedName>
        <fullName evidence="1">Uncharacterized protein</fullName>
    </submittedName>
</protein>
<gene>
    <name evidence="1" type="ORF">BDU57DRAFT_540155</name>
</gene>
<proteinExistence type="predicted"/>
<accession>A0A6A5QHK2</accession>
<dbReference type="EMBL" id="ML979137">
    <property type="protein sequence ID" value="KAF1914176.1"/>
    <property type="molecule type" value="Genomic_DNA"/>
</dbReference>
<evidence type="ECO:0000313" key="2">
    <source>
        <dbReference type="Proteomes" id="UP000800096"/>
    </source>
</evidence>
<organism evidence="1 2">
    <name type="scientific">Ampelomyces quisqualis</name>
    <name type="common">Powdery mildew agent</name>
    <dbReference type="NCBI Taxonomy" id="50730"/>
    <lineage>
        <taxon>Eukaryota</taxon>
        <taxon>Fungi</taxon>
        <taxon>Dikarya</taxon>
        <taxon>Ascomycota</taxon>
        <taxon>Pezizomycotina</taxon>
        <taxon>Dothideomycetes</taxon>
        <taxon>Pleosporomycetidae</taxon>
        <taxon>Pleosporales</taxon>
        <taxon>Pleosporineae</taxon>
        <taxon>Phaeosphaeriaceae</taxon>
        <taxon>Ampelomyces</taxon>
    </lineage>
</organism>
<dbReference type="AlphaFoldDB" id="A0A6A5QHK2"/>
<sequence length="281" mass="31255">MISLPLPYDPRWTSKLLRRDICDLGTKFASKIKARFSPSPPKTATISVREHVDVVSVEALNPLDIEISQLAARSEHTSTLYDLLEGRLKAVWASRDRDVSHKERWQFRGSWLVLWTALQACPSNASYDIFESPKADETALLLELLKLTTATTPNIAHRVSKMPAAPFQGSRTHVRYDSAFSNGSSGAYEVPKPTHSELWHGILMGASDASQLISVAEWLLSCVWPGENPHQILDAIGDPSKHFLGNDELRVQLRDLLSPSHSSIASPMQFQTNLHLSIGCH</sequence>
<name>A0A6A5QHK2_AMPQU</name>
<evidence type="ECO:0000313" key="1">
    <source>
        <dbReference type="EMBL" id="KAF1914176.1"/>
    </source>
</evidence>
<reference evidence="1" key="1">
    <citation type="journal article" date="2020" name="Stud. Mycol.">
        <title>101 Dothideomycetes genomes: a test case for predicting lifestyles and emergence of pathogens.</title>
        <authorList>
            <person name="Haridas S."/>
            <person name="Albert R."/>
            <person name="Binder M."/>
            <person name="Bloem J."/>
            <person name="Labutti K."/>
            <person name="Salamov A."/>
            <person name="Andreopoulos B."/>
            <person name="Baker S."/>
            <person name="Barry K."/>
            <person name="Bills G."/>
            <person name="Bluhm B."/>
            <person name="Cannon C."/>
            <person name="Castanera R."/>
            <person name="Culley D."/>
            <person name="Daum C."/>
            <person name="Ezra D."/>
            <person name="Gonzalez J."/>
            <person name="Henrissat B."/>
            <person name="Kuo A."/>
            <person name="Liang C."/>
            <person name="Lipzen A."/>
            <person name="Lutzoni F."/>
            <person name="Magnuson J."/>
            <person name="Mondo S."/>
            <person name="Nolan M."/>
            <person name="Ohm R."/>
            <person name="Pangilinan J."/>
            <person name="Park H.-J."/>
            <person name="Ramirez L."/>
            <person name="Alfaro M."/>
            <person name="Sun H."/>
            <person name="Tritt A."/>
            <person name="Yoshinaga Y."/>
            <person name="Zwiers L.-H."/>
            <person name="Turgeon B."/>
            <person name="Goodwin S."/>
            <person name="Spatafora J."/>
            <person name="Crous P."/>
            <person name="Grigoriev I."/>
        </authorList>
    </citation>
    <scope>NUCLEOTIDE SEQUENCE</scope>
    <source>
        <strain evidence="1">HMLAC05119</strain>
    </source>
</reference>
<dbReference type="Proteomes" id="UP000800096">
    <property type="component" value="Unassembled WGS sequence"/>
</dbReference>
<dbReference type="OrthoDB" id="3785169at2759"/>